<feature type="domain" description="Transposable element P transposase-like RNase H" evidence="1">
    <location>
        <begin position="276"/>
        <end position="324"/>
    </location>
</feature>
<dbReference type="Pfam" id="PF21787">
    <property type="entry name" value="TNP-like_RNaseH_N"/>
    <property type="match status" value="1"/>
</dbReference>
<accession>A0A6G0W1A3</accession>
<proteinExistence type="predicted"/>
<feature type="non-terminal residue" evidence="2">
    <location>
        <position position="324"/>
    </location>
</feature>
<gene>
    <name evidence="2" type="ORF">FWK35_00026202</name>
</gene>
<keyword evidence="3" id="KW-1185">Reference proteome</keyword>
<comment type="caution">
    <text evidence="2">The sequence shown here is derived from an EMBL/GenBank/DDBJ whole genome shotgun (WGS) entry which is preliminary data.</text>
</comment>
<organism evidence="2 3">
    <name type="scientific">Aphis craccivora</name>
    <name type="common">Cowpea aphid</name>
    <dbReference type="NCBI Taxonomy" id="307492"/>
    <lineage>
        <taxon>Eukaryota</taxon>
        <taxon>Metazoa</taxon>
        <taxon>Ecdysozoa</taxon>
        <taxon>Arthropoda</taxon>
        <taxon>Hexapoda</taxon>
        <taxon>Insecta</taxon>
        <taxon>Pterygota</taxon>
        <taxon>Neoptera</taxon>
        <taxon>Paraneoptera</taxon>
        <taxon>Hemiptera</taxon>
        <taxon>Sternorrhyncha</taxon>
        <taxon>Aphidomorpha</taxon>
        <taxon>Aphidoidea</taxon>
        <taxon>Aphididae</taxon>
        <taxon>Aphidini</taxon>
        <taxon>Aphis</taxon>
        <taxon>Aphis</taxon>
    </lineage>
</organism>
<reference evidence="2 3" key="1">
    <citation type="submission" date="2019-08" db="EMBL/GenBank/DDBJ databases">
        <title>Whole genome of Aphis craccivora.</title>
        <authorList>
            <person name="Voronova N.V."/>
            <person name="Shulinski R.S."/>
            <person name="Bandarenka Y.V."/>
            <person name="Zhorov D.G."/>
            <person name="Warner D."/>
        </authorList>
    </citation>
    <scope>NUCLEOTIDE SEQUENCE [LARGE SCALE GENOMIC DNA]</scope>
    <source>
        <strain evidence="2">180601</strain>
        <tissue evidence="2">Whole Body</tissue>
    </source>
</reference>
<evidence type="ECO:0000313" key="3">
    <source>
        <dbReference type="Proteomes" id="UP000478052"/>
    </source>
</evidence>
<dbReference type="AlphaFoldDB" id="A0A6G0W1A3"/>
<dbReference type="Proteomes" id="UP000478052">
    <property type="component" value="Unassembled WGS sequence"/>
</dbReference>
<dbReference type="EMBL" id="VUJU01009639">
    <property type="protein sequence ID" value="KAF0718772.1"/>
    <property type="molecule type" value="Genomic_DNA"/>
</dbReference>
<name>A0A6G0W1A3_APHCR</name>
<dbReference type="InterPro" id="IPR048365">
    <property type="entry name" value="TNP-like_RNaseH_N"/>
</dbReference>
<sequence length="324" mass="37003">MSTWESDEGSNIYTICLKRLKLKKDGIPVPYINENEVTTDTESYSYNDTSTSTSIESSDLTMNKSIISECSNLLLLNETYSSFSSGTSENQNKQHTIYFIEQPQLLKKEMLVLFYILIDLLNQPGLLEFYQLTTTIHINGKTIKSEIYFQNIKDIETELNLCDKTKCCLGAVSSYDFPDFRQSFGPQYVEYNGQWRHSKCLIVLQDDDSHLNWVQNEIKNIETQQLAQLLGNSSISHGQYQLITELISAATISKYPERLRRHLMAVKIRCGFDEQESLSVNTKNLTYLGLEDLGDDFDNKAELANHALVLMIQSLSESLHQPIA</sequence>
<evidence type="ECO:0000259" key="1">
    <source>
        <dbReference type="Pfam" id="PF21787"/>
    </source>
</evidence>
<protein>
    <submittedName>
        <fullName evidence="2">THAP-type domain-containing protein</fullName>
    </submittedName>
</protein>
<evidence type="ECO:0000313" key="2">
    <source>
        <dbReference type="EMBL" id="KAF0718772.1"/>
    </source>
</evidence>